<name>A0A060HU34_9ARCH</name>
<dbReference type="GeneID" id="41596702"/>
<accession>A0A060HU34</accession>
<dbReference type="HOGENOM" id="CLU_1922676_0_0_2"/>
<dbReference type="OrthoDB" id="6902at2157"/>
<gene>
    <name evidence="1" type="ORF">NVIE_026420</name>
</gene>
<organism evidence="1 2">
    <name type="scientific">Nitrososphaera viennensis EN76</name>
    <dbReference type="NCBI Taxonomy" id="926571"/>
    <lineage>
        <taxon>Archaea</taxon>
        <taxon>Nitrososphaerota</taxon>
        <taxon>Nitrososphaeria</taxon>
        <taxon>Nitrososphaerales</taxon>
        <taxon>Nitrososphaeraceae</taxon>
        <taxon>Nitrososphaera</taxon>
    </lineage>
</organism>
<dbReference type="KEGG" id="nvn:NVIE_026420"/>
<dbReference type="EMBL" id="CP007536">
    <property type="protein sequence ID" value="AIC16911.1"/>
    <property type="molecule type" value="Genomic_DNA"/>
</dbReference>
<dbReference type="InterPro" id="IPR036390">
    <property type="entry name" value="WH_DNA-bd_sf"/>
</dbReference>
<protein>
    <recommendedName>
        <fullName evidence="3">ArnR1-like winged helix-turn-helix domain-containing protein</fullName>
    </recommendedName>
</protein>
<evidence type="ECO:0000313" key="2">
    <source>
        <dbReference type="Proteomes" id="UP000027093"/>
    </source>
</evidence>
<dbReference type="AlphaFoldDB" id="A0A060HU34"/>
<keyword evidence="2" id="KW-1185">Reference proteome</keyword>
<evidence type="ECO:0000313" key="1">
    <source>
        <dbReference type="EMBL" id="AIC16911.1"/>
    </source>
</evidence>
<reference evidence="1 2" key="1">
    <citation type="journal article" date="2014" name="Int. J. Syst. Evol. Microbiol.">
        <title>Nitrososphaera viennensis gen. nov., sp. nov., an aerobic and mesophilic, ammonia-oxidizing archaeon from soil and a member of the archaeal phylum Thaumarchaeota.</title>
        <authorList>
            <person name="Stieglmeier M."/>
            <person name="Klingl A."/>
            <person name="Alves R.J."/>
            <person name="Rittmann S.K."/>
            <person name="Melcher M."/>
            <person name="Leisch N."/>
            <person name="Schleper C."/>
        </authorList>
    </citation>
    <scope>NUCLEOTIDE SEQUENCE [LARGE SCALE GENOMIC DNA]</scope>
    <source>
        <strain evidence="1">EN76</strain>
    </source>
</reference>
<evidence type="ECO:0008006" key="3">
    <source>
        <dbReference type="Google" id="ProtNLM"/>
    </source>
</evidence>
<dbReference type="RefSeq" id="WP_075055571.1">
    <property type="nucleotide sequence ID" value="NZ_CP007536.1"/>
</dbReference>
<dbReference type="Proteomes" id="UP000027093">
    <property type="component" value="Chromosome"/>
</dbReference>
<dbReference type="SUPFAM" id="SSF46785">
    <property type="entry name" value="Winged helix' DNA-binding domain"/>
    <property type="match status" value="1"/>
</dbReference>
<sequence>MAKSQTTATVLRTISDDRSMELFRTIAHGSIDSESLKGKTKLTRKQYYSRLSRMTKSGLVRKKSGKYTLTAFGKVVYDSQMTVDNALTNFWKLKAIDSLEMSNELPKEEQQKLIDTLLDNQELKGILVKGP</sequence>
<proteinExistence type="predicted"/>